<dbReference type="EMBL" id="CP050177">
    <property type="protein sequence ID" value="QIQ00910.1"/>
    <property type="molecule type" value="Genomic_DNA"/>
</dbReference>
<evidence type="ECO:0000313" key="3">
    <source>
        <dbReference type="Proteomes" id="UP000501179"/>
    </source>
</evidence>
<organism evidence="2 3">
    <name type="scientific">Streptomyces liangshanensis</name>
    <dbReference type="NCBI Taxonomy" id="2717324"/>
    <lineage>
        <taxon>Bacteria</taxon>
        <taxon>Bacillati</taxon>
        <taxon>Actinomycetota</taxon>
        <taxon>Actinomycetes</taxon>
        <taxon>Kitasatosporales</taxon>
        <taxon>Streptomycetaceae</taxon>
        <taxon>Streptomyces</taxon>
    </lineage>
</organism>
<name>A0A6G9GRT0_9ACTN</name>
<dbReference type="RefSeq" id="WP_167021986.1">
    <property type="nucleotide sequence ID" value="NZ_CP050177.1"/>
</dbReference>
<keyword evidence="1" id="KW-0812">Transmembrane</keyword>
<evidence type="ECO:0000313" key="2">
    <source>
        <dbReference type="EMBL" id="QIQ00910.1"/>
    </source>
</evidence>
<keyword evidence="1" id="KW-0472">Membrane</keyword>
<dbReference type="AlphaFoldDB" id="A0A6G9GRT0"/>
<gene>
    <name evidence="2" type="ORF">HA039_00085</name>
</gene>
<proteinExistence type="predicted"/>
<reference evidence="2 3" key="1">
    <citation type="submission" date="2020-03" db="EMBL/GenBank/DDBJ databases">
        <title>A novel species.</title>
        <authorList>
            <person name="Gao J."/>
        </authorList>
    </citation>
    <scope>NUCLEOTIDE SEQUENCE [LARGE SCALE GENOMIC DNA]</scope>
    <source>
        <strain evidence="2 3">QMT-12</strain>
    </source>
</reference>
<protein>
    <submittedName>
        <fullName evidence="2">Uncharacterized protein</fullName>
    </submittedName>
</protein>
<keyword evidence="1" id="KW-1133">Transmembrane helix</keyword>
<sequence>MEHDATAEARQERSRAERLTERLTVTVASVLSFVLLLGPVWVAALNVWHAVTETGLTTFSRFVVPVLGLALVALPLVLARRVFLSGRRRGKPRPTAAVPAALTLLGLSVVPFAALCLVFAYGS</sequence>
<dbReference type="Proteomes" id="UP000501179">
    <property type="component" value="Chromosome"/>
</dbReference>
<accession>A0A6G9GRT0</accession>
<dbReference type="KEGG" id="slia:HA039_00085"/>
<feature type="transmembrane region" description="Helical" evidence="1">
    <location>
        <begin position="62"/>
        <end position="84"/>
    </location>
</feature>
<keyword evidence="3" id="KW-1185">Reference proteome</keyword>
<evidence type="ECO:0000256" key="1">
    <source>
        <dbReference type="SAM" id="Phobius"/>
    </source>
</evidence>
<feature type="transmembrane region" description="Helical" evidence="1">
    <location>
        <begin position="23"/>
        <end position="42"/>
    </location>
</feature>
<feature type="transmembrane region" description="Helical" evidence="1">
    <location>
        <begin position="96"/>
        <end position="121"/>
    </location>
</feature>